<gene>
    <name evidence="1" type="ORF">HNR55_003442</name>
</gene>
<dbReference type="Proteomes" id="UP000578000">
    <property type="component" value="Unassembled WGS sequence"/>
</dbReference>
<protein>
    <submittedName>
        <fullName evidence="1">Uncharacterized protein</fullName>
    </submittedName>
</protein>
<name>A0A841QLH2_9PROT</name>
<evidence type="ECO:0000313" key="2">
    <source>
        <dbReference type="Proteomes" id="UP000578000"/>
    </source>
</evidence>
<keyword evidence="2" id="KW-1185">Reference proteome</keyword>
<comment type="caution">
    <text evidence="1">The sequence shown here is derived from an EMBL/GenBank/DDBJ whole genome shotgun (WGS) entry which is preliminary data.</text>
</comment>
<sequence length="44" mass="4907">MSNTNQNPALTCVISEHQLVSAVRRYLSRQKTLTRATGLISISF</sequence>
<evidence type="ECO:0000313" key="1">
    <source>
        <dbReference type="EMBL" id="MBB6458822.1"/>
    </source>
</evidence>
<proteinExistence type="predicted"/>
<accession>A0A841QLH2</accession>
<dbReference type="EMBL" id="JACHIE010000042">
    <property type="protein sequence ID" value="MBB6458822.1"/>
    <property type="molecule type" value="Genomic_DNA"/>
</dbReference>
<organism evidence="1 2">
    <name type="scientific">Acetobacter lovaniensis</name>
    <dbReference type="NCBI Taxonomy" id="104100"/>
    <lineage>
        <taxon>Bacteria</taxon>
        <taxon>Pseudomonadati</taxon>
        <taxon>Pseudomonadota</taxon>
        <taxon>Alphaproteobacteria</taxon>
        <taxon>Acetobacterales</taxon>
        <taxon>Acetobacteraceae</taxon>
        <taxon>Acetobacter</taxon>
    </lineage>
</organism>
<dbReference type="RefSeq" id="WP_260400958.1">
    <property type="nucleotide sequence ID" value="NZ_BAABDB010000003.1"/>
</dbReference>
<dbReference type="AlphaFoldDB" id="A0A841QLH2"/>
<reference evidence="1 2" key="1">
    <citation type="submission" date="2020-08" db="EMBL/GenBank/DDBJ databases">
        <title>Genomic Encyclopedia of Type Strains, Phase IV (KMG-IV): sequencing the most valuable type-strain genomes for metagenomic binning, comparative biology and taxonomic classification.</title>
        <authorList>
            <person name="Goeker M."/>
        </authorList>
    </citation>
    <scope>NUCLEOTIDE SEQUENCE [LARGE SCALE GENOMIC DNA]</scope>
    <source>
        <strain evidence="1 2">DSM 4491</strain>
    </source>
</reference>